<name>A0A8B7XIE0_ACAPL</name>
<dbReference type="InterPro" id="IPR002347">
    <property type="entry name" value="SDR_fam"/>
</dbReference>
<evidence type="ECO:0000313" key="14">
    <source>
        <dbReference type="RefSeq" id="XP_022080564.1"/>
    </source>
</evidence>
<evidence type="ECO:0000256" key="12">
    <source>
        <dbReference type="ARBA" id="ARBA00047536"/>
    </source>
</evidence>
<dbReference type="Proteomes" id="UP000694845">
    <property type="component" value="Unplaced"/>
</dbReference>
<dbReference type="SUPFAM" id="SSF51735">
    <property type="entry name" value="NAD(P)-binding Rossmann-fold domains"/>
    <property type="match status" value="1"/>
</dbReference>
<evidence type="ECO:0000313" key="13">
    <source>
        <dbReference type="Proteomes" id="UP000694845"/>
    </source>
</evidence>
<keyword evidence="13" id="KW-1185">Reference proteome</keyword>
<keyword evidence="4" id="KW-0560">Oxidoreductase</keyword>
<evidence type="ECO:0000256" key="3">
    <source>
        <dbReference type="ARBA" id="ARBA00022857"/>
    </source>
</evidence>
<comment type="catalytic activity">
    <reaction evidence="11">
        <text>5,6,7,8-tetrahydropteridine + NADP(+) = 6,7-dihydropteridine + NADPH + H(+)</text>
        <dbReference type="Rhea" id="RHEA:17865"/>
        <dbReference type="ChEBI" id="CHEBI:15378"/>
        <dbReference type="ChEBI" id="CHEBI:28889"/>
        <dbReference type="ChEBI" id="CHEBI:30156"/>
        <dbReference type="ChEBI" id="CHEBI:57783"/>
        <dbReference type="ChEBI" id="CHEBI:58349"/>
        <dbReference type="EC" id="1.5.1.34"/>
    </reaction>
    <physiologicalReaction direction="right-to-left" evidence="11">
        <dbReference type="Rhea" id="RHEA:17867"/>
    </physiologicalReaction>
</comment>
<evidence type="ECO:0000256" key="6">
    <source>
        <dbReference type="ARBA" id="ARBA00037099"/>
    </source>
</evidence>
<sequence length="266" mass="28044">MQRVQGDDVTSHFSLHAGFPERDFTKMAATSGSRVLVYGGKGALGTVIVNYFKSKGWWVCSMDLVPNEEAQVNLVVDPAQSWTEQEVSIMGKVEETLSGEKLDAILCVAGGWAGGNAASKALVKNADLMCKQSVWTSVISAGLAARYLKEGGLLQLTGAKAALDGGTPGMIAYGMAKATVHHLVRSLGMPGSGIPANATALAICPVTLDTPMNRKNMPSADFSAWTPLEFVASLLFDWAVGSQPRPTSGSLVQLITKEGKTELVTV</sequence>
<comment type="function">
    <text evidence="6">Catalyzes the conversion of quinonoid dihydrobiopterin into tetrahydrobiopterin.</text>
</comment>
<dbReference type="PANTHER" id="PTHR15104">
    <property type="entry name" value="DIHYDROPTERIDINE REDUCTASE"/>
    <property type="match status" value="1"/>
</dbReference>
<comment type="subunit">
    <text evidence="2">Homodimer.</text>
</comment>
<keyword evidence="3" id="KW-0521">NADP</keyword>
<evidence type="ECO:0000256" key="7">
    <source>
        <dbReference type="ARBA" id="ARBA00039153"/>
    </source>
</evidence>
<dbReference type="GO" id="GO:0006559">
    <property type="term" value="P:L-phenylalanine catabolic process"/>
    <property type="evidence" value="ECO:0007669"/>
    <property type="project" value="TreeGrafter"/>
</dbReference>
<evidence type="ECO:0000256" key="4">
    <source>
        <dbReference type="ARBA" id="ARBA00023002"/>
    </source>
</evidence>
<evidence type="ECO:0000256" key="5">
    <source>
        <dbReference type="ARBA" id="ARBA00023007"/>
    </source>
</evidence>
<dbReference type="Pfam" id="PF13561">
    <property type="entry name" value="adh_short_C2"/>
    <property type="match status" value="1"/>
</dbReference>
<dbReference type="GO" id="GO:0006729">
    <property type="term" value="P:tetrahydrobiopterin biosynthetic process"/>
    <property type="evidence" value="ECO:0007669"/>
    <property type="project" value="UniProtKB-KW"/>
</dbReference>
<dbReference type="GeneID" id="110973780"/>
<proteinExistence type="inferred from homology"/>
<dbReference type="RefSeq" id="XP_022080564.1">
    <property type="nucleotide sequence ID" value="XM_022224872.1"/>
</dbReference>
<evidence type="ECO:0000256" key="9">
    <source>
        <dbReference type="ARBA" id="ARBA00041348"/>
    </source>
</evidence>
<dbReference type="InterPro" id="IPR036291">
    <property type="entry name" value="NAD(P)-bd_dom_sf"/>
</dbReference>
<accession>A0A8B7XIE0</accession>
<dbReference type="CDD" id="cd05334">
    <property type="entry name" value="DHPR_SDR_c_like"/>
    <property type="match status" value="1"/>
</dbReference>
<dbReference type="EC" id="1.5.1.34" evidence="7"/>
<evidence type="ECO:0000256" key="10">
    <source>
        <dbReference type="ARBA" id="ARBA00042518"/>
    </source>
</evidence>
<organism evidence="13 14">
    <name type="scientific">Acanthaster planci</name>
    <name type="common">Crown-of-thorns starfish</name>
    <dbReference type="NCBI Taxonomy" id="133434"/>
    <lineage>
        <taxon>Eukaryota</taxon>
        <taxon>Metazoa</taxon>
        <taxon>Echinodermata</taxon>
        <taxon>Eleutherozoa</taxon>
        <taxon>Asterozoa</taxon>
        <taxon>Asteroidea</taxon>
        <taxon>Valvatacea</taxon>
        <taxon>Valvatida</taxon>
        <taxon>Acanthasteridae</taxon>
        <taxon>Acanthaster</taxon>
    </lineage>
</organism>
<dbReference type="FunFam" id="3.40.50.720:FF:000157">
    <property type="entry name" value="Quinoid dihydropteridine reductase"/>
    <property type="match status" value="1"/>
</dbReference>
<evidence type="ECO:0000256" key="1">
    <source>
        <dbReference type="ARBA" id="ARBA00006484"/>
    </source>
</evidence>
<evidence type="ECO:0000256" key="11">
    <source>
        <dbReference type="ARBA" id="ARBA00047429"/>
    </source>
</evidence>
<reference evidence="14" key="1">
    <citation type="submission" date="2025-08" db="UniProtKB">
        <authorList>
            <consortium name="RefSeq"/>
        </authorList>
    </citation>
    <scope>IDENTIFICATION</scope>
</reference>
<dbReference type="PANTHER" id="PTHR15104:SF0">
    <property type="entry name" value="DIHYDROPTERIDINE REDUCTASE"/>
    <property type="match status" value="1"/>
</dbReference>
<dbReference type="GO" id="GO:0070402">
    <property type="term" value="F:NADPH binding"/>
    <property type="evidence" value="ECO:0007669"/>
    <property type="project" value="TreeGrafter"/>
</dbReference>
<dbReference type="GO" id="GO:0004155">
    <property type="term" value="F:6,7-dihydropteridine reductase activity"/>
    <property type="evidence" value="ECO:0007669"/>
    <property type="project" value="UniProtKB-EC"/>
</dbReference>
<dbReference type="GO" id="GO:0005737">
    <property type="term" value="C:cytoplasm"/>
    <property type="evidence" value="ECO:0007669"/>
    <property type="project" value="TreeGrafter"/>
</dbReference>
<dbReference type="OrthoDB" id="1204at2759"/>
<comment type="catalytic activity">
    <reaction evidence="12">
        <text>5,6,7,8-tetrahydropteridine + NAD(+) = 6,7-dihydropteridine + NADH + H(+)</text>
        <dbReference type="Rhea" id="RHEA:17869"/>
        <dbReference type="ChEBI" id="CHEBI:15378"/>
        <dbReference type="ChEBI" id="CHEBI:28889"/>
        <dbReference type="ChEBI" id="CHEBI:30156"/>
        <dbReference type="ChEBI" id="CHEBI:57540"/>
        <dbReference type="ChEBI" id="CHEBI:57945"/>
        <dbReference type="EC" id="1.5.1.34"/>
    </reaction>
    <physiologicalReaction direction="right-to-left" evidence="12">
        <dbReference type="Rhea" id="RHEA:17871"/>
    </physiologicalReaction>
</comment>
<dbReference type="Gene3D" id="3.40.50.720">
    <property type="entry name" value="NAD(P)-binding Rossmann-like Domain"/>
    <property type="match status" value="1"/>
</dbReference>
<protein>
    <recommendedName>
        <fullName evidence="8">Dihydropteridine reductase</fullName>
        <ecNumber evidence="7">1.5.1.34</ecNumber>
    </recommendedName>
    <alternativeName>
        <fullName evidence="10">HDHPR</fullName>
    </alternativeName>
    <alternativeName>
        <fullName evidence="9">Quinoid dihydropteridine reductase</fullName>
    </alternativeName>
</protein>
<gene>
    <name evidence="14" type="primary">LOC110973780</name>
</gene>
<dbReference type="KEGG" id="aplc:110973780"/>
<dbReference type="GO" id="GO:0070404">
    <property type="term" value="F:NADH binding"/>
    <property type="evidence" value="ECO:0007669"/>
    <property type="project" value="TreeGrafter"/>
</dbReference>
<keyword evidence="5" id="KW-0783">Tetrahydrobiopterin biosynthesis</keyword>
<evidence type="ECO:0000256" key="2">
    <source>
        <dbReference type="ARBA" id="ARBA00011738"/>
    </source>
</evidence>
<evidence type="ECO:0000256" key="8">
    <source>
        <dbReference type="ARBA" id="ARBA00039520"/>
    </source>
</evidence>
<comment type="similarity">
    <text evidence="1">Belongs to the short-chain dehydrogenases/reductases (SDR) family.</text>
</comment>
<dbReference type="AlphaFoldDB" id="A0A8B7XIE0"/>